<keyword evidence="2" id="KW-0732">Signal</keyword>
<dbReference type="InterPro" id="IPR019262">
    <property type="entry name" value="DUF2272"/>
</dbReference>
<name>A0A9X0UCC5_9PROT</name>
<keyword evidence="5" id="KW-1185">Reference proteome</keyword>
<dbReference type="Proteomes" id="UP000600101">
    <property type="component" value="Unassembled WGS sequence"/>
</dbReference>
<dbReference type="AlphaFoldDB" id="A0A9X0UCC5"/>
<feature type="domain" description="DUF2272" evidence="3">
    <location>
        <begin position="62"/>
        <end position="236"/>
    </location>
</feature>
<evidence type="ECO:0000256" key="2">
    <source>
        <dbReference type="SAM" id="SignalP"/>
    </source>
</evidence>
<organism evidence="4 5">
    <name type="scientific">Siccirubricoccus deserti</name>
    <dbReference type="NCBI Taxonomy" id="2013562"/>
    <lineage>
        <taxon>Bacteria</taxon>
        <taxon>Pseudomonadati</taxon>
        <taxon>Pseudomonadota</taxon>
        <taxon>Alphaproteobacteria</taxon>
        <taxon>Acetobacterales</taxon>
        <taxon>Roseomonadaceae</taxon>
        <taxon>Siccirubricoccus</taxon>
    </lineage>
</organism>
<dbReference type="RefSeq" id="WP_186768998.1">
    <property type="nucleotide sequence ID" value="NZ_JACOMF010000002.1"/>
</dbReference>
<dbReference type="EMBL" id="JACOMF010000002">
    <property type="protein sequence ID" value="MBC4014233.1"/>
    <property type="molecule type" value="Genomic_DNA"/>
</dbReference>
<feature type="compositionally biased region" description="Low complexity" evidence="1">
    <location>
        <begin position="267"/>
        <end position="276"/>
    </location>
</feature>
<evidence type="ECO:0000259" key="3">
    <source>
        <dbReference type="Pfam" id="PF10030"/>
    </source>
</evidence>
<gene>
    <name evidence="4" type="ORF">H7965_02760</name>
</gene>
<protein>
    <submittedName>
        <fullName evidence="4">DUF2272 domain-containing protein</fullName>
    </submittedName>
</protein>
<feature type="region of interest" description="Disordered" evidence="1">
    <location>
        <begin position="257"/>
        <end position="292"/>
    </location>
</feature>
<evidence type="ECO:0000313" key="5">
    <source>
        <dbReference type="Proteomes" id="UP000600101"/>
    </source>
</evidence>
<evidence type="ECO:0000256" key="1">
    <source>
        <dbReference type="SAM" id="MobiDB-lite"/>
    </source>
</evidence>
<feature type="signal peptide" evidence="2">
    <location>
        <begin position="1"/>
        <end position="18"/>
    </location>
</feature>
<evidence type="ECO:0000313" key="4">
    <source>
        <dbReference type="EMBL" id="MBC4014233.1"/>
    </source>
</evidence>
<dbReference type="Pfam" id="PF10030">
    <property type="entry name" value="DUF2272"/>
    <property type="match status" value="1"/>
</dbReference>
<feature type="chain" id="PRO_5040779644" evidence="2">
    <location>
        <begin position="19"/>
        <end position="292"/>
    </location>
</feature>
<sequence>MRTLVLLLLLGACTAAVPAPPLVYPPAARERMLRIALAEWAEWGAVVAPADASPQPAAGAESDPANFPRVLAYWRAVPEDEGAVARNRDLYAAALAGRAKGAALWQEPFWSAAFISYVMRAAGVDTREFPPSASHVHYLDALIRDAAAFPATAPFLPHGPAEYAPRAGDLLCADRSRAPIVHWRQRAADAGAFRPMHCDIAVATGPGFVDAIGGNVRDAVTRTRFTADGTGYLLPRPGGAPVWFAIFENRLGRLPPWSGAPSRPGPDDAGPVAGPVSDNTAFPAGMPGSPLS</sequence>
<comment type="caution">
    <text evidence="4">The sequence shown here is derived from an EMBL/GenBank/DDBJ whole genome shotgun (WGS) entry which is preliminary data.</text>
</comment>
<reference evidence="4" key="1">
    <citation type="submission" date="2020-08" db="EMBL/GenBank/DDBJ databases">
        <authorList>
            <person name="Hu Y."/>
            <person name="Nguyen S.V."/>
            <person name="Li F."/>
            <person name="Fanning S."/>
        </authorList>
    </citation>
    <scope>NUCLEOTIDE SEQUENCE</scope>
    <source>
        <strain evidence="4">SYSU D8009</strain>
    </source>
</reference>
<accession>A0A9X0UCC5</accession>
<proteinExistence type="predicted"/>